<organism evidence="12 13">
    <name type="scientific">Cryobacterium shii</name>
    <dbReference type="NCBI Taxonomy" id="1259235"/>
    <lineage>
        <taxon>Bacteria</taxon>
        <taxon>Bacillati</taxon>
        <taxon>Actinomycetota</taxon>
        <taxon>Actinomycetes</taxon>
        <taxon>Micrococcales</taxon>
        <taxon>Microbacteriaceae</taxon>
        <taxon>Cryobacterium</taxon>
    </lineage>
</organism>
<comment type="similarity">
    <text evidence="5 9">Belongs to the phenylacetyl-CoA ligase family.</text>
</comment>
<dbReference type="EMBL" id="SOFY01000049">
    <property type="protein sequence ID" value="TFC46661.1"/>
    <property type="molecule type" value="Genomic_DNA"/>
</dbReference>
<dbReference type="PIRSF" id="PIRSF006444">
    <property type="entry name" value="PaaK"/>
    <property type="match status" value="1"/>
</dbReference>
<dbReference type="SUPFAM" id="SSF56801">
    <property type="entry name" value="Acetyl-CoA synthetase-like"/>
    <property type="match status" value="1"/>
</dbReference>
<dbReference type="GO" id="GO:0010124">
    <property type="term" value="P:phenylacetate catabolic process"/>
    <property type="evidence" value="ECO:0007669"/>
    <property type="project" value="UniProtKB-UniRule"/>
</dbReference>
<dbReference type="Gene3D" id="3.30.300.30">
    <property type="match status" value="1"/>
</dbReference>
<comment type="pathway">
    <text evidence="4 9">Aromatic compound metabolism; phenylacetate degradation.</text>
</comment>
<comment type="catalytic activity">
    <reaction evidence="9">
        <text>2-phenylacetate + ATP + CoA = phenylacetyl-CoA + AMP + diphosphate</text>
        <dbReference type="Rhea" id="RHEA:20956"/>
        <dbReference type="ChEBI" id="CHEBI:18401"/>
        <dbReference type="ChEBI" id="CHEBI:30616"/>
        <dbReference type="ChEBI" id="CHEBI:33019"/>
        <dbReference type="ChEBI" id="CHEBI:57287"/>
        <dbReference type="ChEBI" id="CHEBI:57390"/>
        <dbReference type="ChEBI" id="CHEBI:456215"/>
        <dbReference type="EC" id="6.2.1.30"/>
    </reaction>
</comment>
<dbReference type="InterPro" id="IPR011880">
    <property type="entry name" value="PA_CoA_ligase"/>
</dbReference>
<evidence type="ECO:0000256" key="3">
    <source>
        <dbReference type="ARBA" id="ARBA00022741"/>
    </source>
</evidence>
<sequence length="436" mass="48340">MTKTRLHAPAQDELDLEERMSRDELQALQLTRLQKTVRLAYQNVPLYTRKFDEVGVHPDDIRTLDDVSLLPFTTKDDLRVSYPFGMFAVPMDQVARIHTSSGTTGLPTVVGYTKNDLKMWAGLVARSLRASGVRPGMRVHNAYGYGLFTGGLGAHAGIEALGATTIPMSGGQTNKQVKMIQDFQPDVIMSTPSYLLTITDAMVAAGMDPRSSSLKAGVLGAEPWTNQMRLELEDRLDFDALDIYGLSEVMGPGVGNECIETKDGPHLWEDNFLPEIIDGDSGLVLPDGTQGELVFTSLTKEAFPVIRYRTRDLTRLLPGSARPGMRRMEKITGRNDDMIILRGVNLFPTQIEEIVLGIEHLSPHFVIELTRPNRMDELTVRIERHEHATNASSDIAAALLIHRIKDLIGSSVSVLIVEPGTLERSTGKHKRVYDLR</sequence>
<evidence type="ECO:0000259" key="11">
    <source>
        <dbReference type="Pfam" id="PF14535"/>
    </source>
</evidence>
<evidence type="ECO:0000256" key="6">
    <source>
        <dbReference type="ARBA" id="ARBA00066629"/>
    </source>
</evidence>
<proteinExistence type="inferred from homology"/>
<reference evidence="12 13" key="1">
    <citation type="submission" date="2019-03" db="EMBL/GenBank/DDBJ databases">
        <title>Genomics of glacier-inhabiting Cryobacterium strains.</title>
        <authorList>
            <person name="Liu Q."/>
            <person name="Xin Y.-H."/>
        </authorList>
    </citation>
    <scope>NUCLEOTIDE SEQUENCE [LARGE SCALE GENOMIC DNA]</scope>
    <source>
        <strain evidence="13">TMT1-22</strain>
    </source>
</reference>
<dbReference type="Pfam" id="PF00501">
    <property type="entry name" value="AMP-binding"/>
    <property type="match status" value="1"/>
</dbReference>
<dbReference type="Pfam" id="PF14535">
    <property type="entry name" value="AMP-binding_C_2"/>
    <property type="match status" value="1"/>
</dbReference>
<dbReference type="InterPro" id="IPR045851">
    <property type="entry name" value="AMP-bd_C_sf"/>
</dbReference>
<dbReference type="FunFam" id="3.40.50.12780:FF:000016">
    <property type="entry name" value="Phenylacetate-coenzyme A ligase"/>
    <property type="match status" value="1"/>
</dbReference>
<evidence type="ECO:0000313" key="13">
    <source>
        <dbReference type="Proteomes" id="UP000297403"/>
    </source>
</evidence>
<dbReference type="InterPro" id="IPR000873">
    <property type="entry name" value="AMP-dep_synth/lig_dom"/>
</dbReference>
<dbReference type="PANTHER" id="PTHR43439">
    <property type="entry name" value="PHENYLACETATE-COENZYME A LIGASE"/>
    <property type="match status" value="1"/>
</dbReference>
<dbReference type="Gene3D" id="3.40.50.12780">
    <property type="entry name" value="N-terminal domain of ligase-like"/>
    <property type="match status" value="1"/>
</dbReference>
<comment type="caution">
    <text evidence="12">The sequence shown here is derived from an EMBL/GenBank/DDBJ whole genome shotgun (WGS) entry which is preliminary data.</text>
</comment>
<comment type="subunit">
    <text evidence="1">Monomer.</text>
</comment>
<evidence type="ECO:0000256" key="1">
    <source>
        <dbReference type="ARBA" id="ARBA00011245"/>
    </source>
</evidence>
<feature type="domain" description="AMP-dependent ligase C-terminal" evidence="11">
    <location>
        <begin position="343"/>
        <end position="436"/>
    </location>
</feature>
<dbReference type="RefSeq" id="WP_134367906.1">
    <property type="nucleotide sequence ID" value="NZ_SOFY01000049.1"/>
</dbReference>
<dbReference type="InterPro" id="IPR049623">
    <property type="entry name" value="PA_CoA_lig_proteobact_actino"/>
</dbReference>
<dbReference type="GO" id="GO:0047475">
    <property type="term" value="F:phenylacetate-CoA ligase activity"/>
    <property type="evidence" value="ECO:0007669"/>
    <property type="project" value="UniProtKB-EC"/>
</dbReference>
<dbReference type="InterPro" id="IPR028154">
    <property type="entry name" value="AMP-dep_Lig_C"/>
</dbReference>
<evidence type="ECO:0000259" key="10">
    <source>
        <dbReference type="Pfam" id="PF00501"/>
    </source>
</evidence>
<name>A0AAQ2C5X3_9MICO</name>
<protein>
    <recommendedName>
        <fullName evidence="7 9">Phenylacetate-coenzyme A ligase</fullName>
        <ecNumber evidence="6 9">6.2.1.30</ecNumber>
    </recommendedName>
    <alternativeName>
        <fullName evidence="8 9">Phenylacetyl-CoA ligase</fullName>
    </alternativeName>
</protein>
<dbReference type="PANTHER" id="PTHR43439:SF1">
    <property type="entry name" value="PHENYLACETATE-COENZYME A LIGASE"/>
    <property type="match status" value="1"/>
</dbReference>
<dbReference type="EC" id="6.2.1.30" evidence="6 9"/>
<evidence type="ECO:0000256" key="4">
    <source>
        <dbReference type="ARBA" id="ARBA00060591"/>
    </source>
</evidence>
<keyword evidence="3 9" id="KW-0547">Nucleotide-binding</keyword>
<evidence type="ECO:0000256" key="5">
    <source>
        <dbReference type="ARBA" id="ARBA00061566"/>
    </source>
</evidence>
<evidence type="ECO:0000313" key="12">
    <source>
        <dbReference type="EMBL" id="TFC46661.1"/>
    </source>
</evidence>
<evidence type="ECO:0000256" key="2">
    <source>
        <dbReference type="ARBA" id="ARBA00022598"/>
    </source>
</evidence>
<dbReference type="NCBIfam" id="TIGR02155">
    <property type="entry name" value="PA_CoA_ligase"/>
    <property type="match status" value="1"/>
</dbReference>
<comment type="function">
    <text evidence="9">Catalyzes the activation of phenylacetic acid (PA) to phenylacetyl-CoA (PA-CoA).</text>
</comment>
<keyword evidence="2 9" id="KW-0436">Ligase</keyword>
<dbReference type="InterPro" id="IPR051414">
    <property type="entry name" value="Adenylate-forming_Reductase"/>
</dbReference>
<evidence type="ECO:0000256" key="7">
    <source>
        <dbReference type="ARBA" id="ARBA00068695"/>
    </source>
</evidence>
<keyword evidence="13" id="KW-1185">Reference proteome</keyword>
<dbReference type="InterPro" id="IPR042099">
    <property type="entry name" value="ANL_N_sf"/>
</dbReference>
<gene>
    <name evidence="12" type="primary">paaF</name>
    <name evidence="12" type="ORF">E3O49_09425</name>
</gene>
<feature type="domain" description="AMP-dependent synthetase/ligase" evidence="10">
    <location>
        <begin position="89"/>
        <end position="295"/>
    </location>
</feature>
<dbReference type="CDD" id="cd05913">
    <property type="entry name" value="PaaK"/>
    <property type="match status" value="1"/>
</dbReference>
<dbReference type="AlphaFoldDB" id="A0AAQ2C5X3"/>
<accession>A0AAQ2C5X3</accession>
<dbReference type="Proteomes" id="UP000297403">
    <property type="component" value="Unassembled WGS sequence"/>
</dbReference>
<evidence type="ECO:0000256" key="9">
    <source>
        <dbReference type="PIRNR" id="PIRNR006444"/>
    </source>
</evidence>
<evidence type="ECO:0000256" key="8">
    <source>
        <dbReference type="ARBA" id="ARBA00075111"/>
    </source>
</evidence>
<dbReference type="GO" id="GO:0000166">
    <property type="term" value="F:nucleotide binding"/>
    <property type="evidence" value="ECO:0007669"/>
    <property type="project" value="UniProtKB-KW"/>
</dbReference>